<keyword evidence="3" id="KW-1185">Reference proteome</keyword>
<dbReference type="Proteomes" id="UP000182658">
    <property type="component" value="Unassembled WGS sequence"/>
</dbReference>
<feature type="compositionally biased region" description="Basic and acidic residues" evidence="1">
    <location>
        <begin position="141"/>
        <end position="152"/>
    </location>
</feature>
<evidence type="ECO:0000313" key="2">
    <source>
        <dbReference type="EMBL" id="OIW24274.1"/>
    </source>
</evidence>
<dbReference type="AlphaFoldDB" id="A0A1J7J9R5"/>
<evidence type="ECO:0000313" key="3">
    <source>
        <dbReference type="Proteomes" id="UP000182658"/>
    </source>
</evidence>
<feature type="compositionally biased region" description="Polar residues" evidence="1">
    <location>
        <begin position="160"/>
        <end position="182"/>
    </location>
</feature>
<evidence type="ECO:0000256" key="1">
    <source>
        <dbReference type="SAM" id="MobiDB-lite"/>
    </source>
</evidence>
<feature type="compositionally biased region" description="Polar residues" evidence="1">
    <location>
        <begin position="120"/>
        <end position="140"/>
    </location>
</feature>
<proteinExistence type="predicted"/>
<dbReference type="InParanoid" id="A0A1J7J9R5"/>
<organism evidence="2 3">
    <name type="scientific">Coniochaeta ligniaria NRRL 30616</name>
    <dbReference type="NCBI Taxonomy" id="1408157"/>
    <lineage>
        <taxon>Eukaryota</taxon>
        <taxon>Fungi</taxon>
        <taxon>Dikarya</taxon>
        <taxon>Ascomycota</taxon>
        <taxon>Pezizomycotina</taxon>
        <taxon>Sordariomycetes</taxon>
        <taxon>Sordariomycetidae</taxon>
        <taxon>Coniochaetales</taxon>
        <taxon>Coniochaetaceae</taxon>
        <taxon>Coniochaeta</taxon>
    </lineage>
</organism>
<name>A0A1J7J9R5_9PEZI</name>
<reference evidence="2 3" key="1">
    <citation type="submission" date="2016-10" db="EMBL/GenBank/DDBJ databases">
        <title>Draft genome sequence of Coniochaeta ligniaria NRRL30616, a lignocellulolytic fungus for bioabatement of inhibitors in plant biomass hydrolysates.</title>
        <authorList>
            <consortium name="DOE Joint Genome Institute"/>
            <person name="Jimenez D.J."/>
            <person name="Hector R.E."/>
            <person name="Riley R."/>
            <person name="Sun H."/>
            <person name="Grigoriev I.V."/>
            <person name="Van Elsas J.D."/>
            <person name="Nichols N.N."/>
        </authorList>
    </citation>
    <scope>NUCLEOTIDE SEQUENCE [LARGE SCALE GENOMIC DNA]</scope>
    <source>
        <strain evidence="2 3">NRRL 30616</strain>
    </source>
</reference>
<accession>A0A1J7J9R5</accession>
<feature type="region of interest" description="Disordered" evidence="1">
    <location>
        <begin position="29"/>
        <end position="49"/>
    </location>
</feature>
<protein>
    <submittedName>
        <fullName evidence="2">Uncharacterized protein</fullName>
    </submittedName>
</protein>
<dbReference type="EMBL" id="KV875104">
    <property type="protein sequence ID" value="OIW24274.1"/>
    <property type="molecule type" value="Genomic_DNA"/>
</dbReference>
<sequence>MSKALQFEDFDTVRKASLLHSLPGRVLARAPSTEDTPDPYAHGKLSPTSPFRHPCVEEQFKFYDTTLNSRNSHPIRTDTIDAPQLDLFSLLAETEVSATYNAQDDRVVFLREGDTSNANAVHQKSLTSLPRARQTLQTGSKSREGEGRDSMVKIHKHTPTSRTRSPTLGTCPTRGHTSTQDIVTGESALPVQGRVGSAEDA</sequence>
<feature type="region of interest" description="Disordered" evidence="1">
    <location>
        <begin position="120"/>
        <end position="201"/>
    </location>
</feature>
<gene>
    <name evidence="2" type="ORF">CONLIGDRAFT_685896</name>
</gene>